<dbReference type="PANTHER" id="PTHR10877">
    <property type="entry name" value="POLYCYSTIN FAMILY MEMBER"/>
    <property type="match status" value="1"/>
</dbReference>
<comment type="caution">
    <text evidence="3">The sequence shown here is derived from an EMBL/GenBank/DDBJ whole genome shotgun (WGS) entry which is preliminary data.</text>
</comment>
<feature type="domain" description="PLAT" evidence="2">
    <location>
        <begin position="39"/>
        <end position="72"/>
    </location>
</feature>
<feature type="non-terminal residue" evidence="3">
    <location>
        <position position="1"/>
    </location>
</feature>
<proteinExistence type="predicted"/>
<organism evidence="3 4">
    <name type="scientific">Pristionchus fissidentatus</name>
    <dbReference type="NCBI Taxonomy" id="1538716"/>
    <lineage>
        <taxon>Eukaryota</taxon>
        <taxon>Metazoa</taxon>
        <taxon>Ecdysozoa</taxon>
        <taxon>Nematoda</taxon>
        <taxon>Chromadorea</taxon>
        <taxon>Rhabditida</taxon>
        <taxon>Rhabditina</taxon>
        <taxon>Diplogasteromorpha</taxon>
        <taxon>Diplogasteroidea</taxon>
        <taxon>Neodiplogasteridae</taxon>
        <taxon>Pristionchus</taxon>
    </lineage>
</organism>
<feature type="non-terminal residue" evidence="3">
    <location>
        <position position="72"/>
    </location>
</feature>
<dbReference type="AlphaFoldDB" id="A0AAV5VUD2"/>
<gene>
    <name evidence="3" type="ORF">PFISCL1PPCAC_14623</name>
</gene>
<name>A0AAV5VUD2_9BILA</name>
<sequence length="72" mass="8236">LLITCHQGFVSWMATRHDTKDMSKGQLHIMADNHPLDTYKYVVLVDTGFKMFASTDSEIHVNIIGNEWQALD</sequence>
<dbReference type="InterPro" id="IPR001024">
    <property type="entry name" value="PLAT/LH2_dom"/>
</dbReference>
<dbReference type="PROSITE" id="PS50095">
    <property type="entry name" value="PLAT"/>
    <property type="match status" value="1"/>
</dbReference>
<protein>
    <recommendedName>
        <fullName evidence="2">PLAT domain-containing protein</fullName>
    </recommendedName>
</protein>
<dbReference type="GO" id="GO:0016020">
    <property type="term" value="C:membrane"/>
    <property type="evidence" value="ECO:0007669"/>
    <property type="project" value="TreeGrafter"/>
</dbReference>
<keyword evidence="4" id="KW-1185">Reference proteome</keyword>
<dbReference type="GO" id="GO:0005262">
    <property type="term" value="F:calcium channel activity"/>
    <property type="evidence" value="ECO:0007669"/>
    <property type="project" value="TreeGrafter"/>
</dbReference>
<evidence type="ECO:0000259" key="2">
    <source>
        <dbReference type="PROSITE" id="PS50095"/>
    </source>
</evidence>
<dbReference type="PANTHER" id="PTHR10877:SF194">
    <property type="entry name" value="LOCATION OF VULVA DEFECTIVE 1"/>
    <property type="match status" value="1"/>
</dbReference>
<dbReference type="Proteomes" id="UP001432322">
    <property type="component" value="Unassembled WGS sequence"/>
</dbReference>
<reference evidence="3" key="1">
    <citation type="submission" date="2023-10" db="EMBL/GenBank/DDBJ databases">
        <title>Genome assembly of Pristionchus species.</title>
        <authorList>
            <person name="Yoshida K."/>
            <person name="Sommer R.J."/>
        </authorList>
    </citation>
    <scope>NUCLEOTIDE SEQUENCE</scope>
    <source>
        <strain evidence="3">RS5133</strain>
    </source>
</reference>
<evidence type="ECO:0000256" key="1">
    <source>
        <dbReference type="PROSITE-ProRule" id="PRU00152"/>
    </source>
</evidence>
<comment type="caution">
    <text evidence="1">Lacks conserved residue(s) required for the propagation of feature annotation.</text>
</comment>
<dbReference type="EMBL" id="BTSY01000004">
    <property type="protein sequence ID" value="GMT23326.1"/>
    <property type="molecule type" value="Genomic_DNA"/>
</dbReference>
<dbReference type="GO" id="GO:0050982">
    <property type="term" value="P:detection of mechanical stimulus"/>
    <property type="evidence" value="ECO:0007669"/>
    <property type="project" value="TreeGrafter"/>
</dbReference>
<accession>A0AAV5VUD2</accession>
<dbReference type="InterPro" id="IPR051223">
    <property type="entry name" value="Polycystin"/>
</dbReference>
<evidence type="ECO:0000313" key="4">
    <source>
        <dbReference type="Proteomes" id="UP001432322"/>
    </source>
</evidence>
<evidence type="ECO:0000313" key="3">
    <source>
        <dbReference type="EMBL" id="GMT23326.1"/>
    </source>
</evidence>